<dbReference type="EMBL" id="JBHTIA010000002">
    <property type="protein sequence ID" value="MFD0763267.1"/>
    <property type="molecule type" value="Genomic_DNA"/>
</dbReference>
<dbReference type="NCBIfam" id="TIGR03891">
    <property type="entry name" value="thiopep_ocin"/>
    <property type="match status" value="1"/>
</dbReference>
<proteinExistence type="predicted"/>
<gene>
    <name evidence="3" type="ORF">ACFQZI_00280</name>
</gene>
<evidence type="ECO:0000259" key="2">
    <source>
        <dbReference type="Pfam" id="PF14028"/>
    </source>
</evidence>
<evidence type="ECO:0000313" key="3">
    <source>
        <dbReference type="EMBL" id="MFD0763267.1"/>
    </source>
</evidence>
<feature type="domain" description="Lantibiotic dehydratase N-terminal" evidence="1">
    <location>
        <begin position="242"/>
        <end position="631"/>
    </location>
</feature>
<reference evidence="4" key="1">
    <citation type="journal article" date="2019" name="Int. J. Syst. Evol. Microbiol.">
        <title>The Global Catalogue of Microorganisms (GCM) 10K type strain sequencing project: providing services to taxonomists for standard genome sequencing and annotation.</title>
        <authorList>
            <consortium name="The Broad Institute Genomics Platform"/>
            <consortium name="The Broad Institute Genome Sequencing Center for Infectious Disease"/>
            <person name="Wu L."/>
            <person name="Ma J."/>
        </authorList>
    </citation>
    <scope>NUCLEOTIDE SEQUENCE [LARGE SCALE GENOMIC DNA]</scope>
    <source>
        <strain evidence="4">CCUG 60742</strain>
    </source>
</reference>
<feature type="domain" description="Lantibiotic dehydratase N-terminal" evidence="1">
    <location>
        <begin position="31"/>
        <end position="227"/>
    </location>
</feature>
<organism evidence="3 4">
    <name type="scientific">Mucilaginibacter lutimaris</name>
    <dbReference type="NCBI Taxonomy" id="931629"/>
    <lineage>
        <taxon>Bacteria</taxon>
        <taxon>Pseudomonadati</taxon>
        <taxon>Bacteroidota</taxon>
        <taxon>Sphingobacteriia</taxon>
        <taxon>Sphingobacteriales</taxon>
        <taxon>Sphingobacteriaceae</taxon>
        <taxon>Mucilaginibacter</taxon>
    </lineage>
</organism>
<comment type="caution">
    <text evidence="3">The sequence shown here is derived from an EMBL/GenBank/DDBJ whole genome shotgun (WGS) entry which is preliminary data.</text>
</comment>
<keyword evidence="4" id="KW-1185">Reference proteome</keyword>
<feature type="domain" description="Thiopeptide-type bacteriocin biosynthesis" evidence="2">
    <location>
        <begin position="706"/>
        <end position="958"/>
    </location>
</feature>
<accession>A0ABW2ZAS4</accession>
<evidence type="ECO:0000259" key="1">
    <source>
        <dbReference type="Pfam" id="PF04738"/>
    </source>
</evidence>
<name>A0ABW2ZAS4_9SPHI</name>
<dbReference type="InterPro" id="IPR023809">
    <property type="entry name" value="Thiopep_bacteriocin_synth_dom"/>
</dbReference>
<dbReference type="RefSeq" id="WP_377137178.1">
    <property type="nucleotide sequence ID" value="NZ_JBHTIA010000002.1"/>
</dbReference>
<sequence>MPPSLQLYPLLVCRAAARPLLSHHTETLLSDAYFRTAIWLASPDFYAVLEKHTFDFNKLDSRSKRSLSNYVNRICNRATPFGAFAGFAALRFGDSNQKIRIGLTDSLLFLSPDFRELIAADKRHSETAMPNIIKTNTTVYYPAHDIRFIAFDQETAEKRRFRIDCIRKDPLTMRILSYCKSEKNHAEIMDYLHNYLGNDEADALIRELLKLQLLTGTASPPLTLTEAAVQTSFSKAISVSSEEMNQIPLHHKGHYYANLRLSVKGMMPPSVKEKLTQAIHNLSFLASGSEPETLTRFKKDFKERFGGQAVPLMAALDPATGVSYGGLGQAINDSPLLQDLMQDVNVSVRETILEWRPIHQLLLKKWPEGRSSEINLTSSELEALGKPSLPWPAGFSVPFRISGNRLLLGQAGGVSATALIARFAPFDPELRDAVNNIAESESKNNPGVHFAEIICITDGKTDNINQRSVILKKEIPVSGASSVPETDQLLPSELYLSMHGDELILWSPRFSERIVPRLSSAYNFQRAELPLFRFLCDLPYQSVLYNWTLDPAQLFPGLSYYPRISVGDSILSLAKWQISEQELSTVKKAPFKYQLAAFRELAAAIGLPARVALTRHDQFLVFDILQDQSLRSLLNEALPEKTIGLTEVFEENTLSGTVVNAEGKTHASEFVASVTSTAPAYNGNTPKPPNPYRRKVKISCHPGREWLYYKLYMPEFNTNPVLSVIGQLIEKLVKSGIVKEWFFVRYYDLKPHIRLRIKPTNIISGEVMHRCQSLFERFLRQGKIHMISVHTYEPETARYKYAGMETAEQLFCLSSRMILAVVRKGATPAYYTGIKICYDTIRLFFPSPAERLGHIKQVHDSLRAEIDPDGLMKSNLEKTKRRMNKDTRELLDNDRFYIENNISKLARNYLRILKSVRSAYAVTDDSFVADINHMHINRSLLRDMRKQEMVIYHLLYQYEISQIKRQL</sequence>
<dbReference type="Pfam" id="PF14028">
    <property type="entry name" value="Lant_dehydr_C"/>
    <property type="match status" value="1"/>
</dbReference>
<dbReference type="Proteomes" id="UP001597073">
    <property type="component" value="Unassembled WGS sequence"/>
</dbReference>
<protein>
    <submittedName>
        <fullName evidence="3">Lantibiotic dehydratase</fullName>
    </submittedName>
</protein>
<dbReference type="InterPro" id="IPR006827">
    <property type="entry name" value="Lant_deHydtase_N"/>
</dbReference>
<evidence type="ECO:0000313" key="4">
    <source>
        <dbReference type="Proteomes" id="UP001597073"/>
    </source>
</evidence>
<dbReference type="Pfam" id="PF04738">
    <property type="entry name" value="Lant_dehydr_N"/>
    <property type="match status" value="2"/>
</dbReference>